<dbReference type="PANTHER" id="PTHR33356:SF29">
    <property type="match status" value="1"/>
</dbReference>
<gene>
    <name evidence="1" type="ORF">DCAR_012149</name>
    <name evidence="2" type="ORF">DCAR_0313770</name>
</gene>
<dbReference type="Proteomes" id="UP000077755">
    <property type="component" value="Chromosome 3"/>
</dbReference>
<dbReference type="EMBL" id="LNRQ01000003">
    <property type="protein sequence ID" value="KZN03393.1"/>
    <property type="molecule type" value="Genomic_DNA"/>
</dbReference>
<proteinExistence type="predicted"/>
<evidence type="ECO:0000313" key="2">
    <source>
        <dbReference type="EMBL" id="WOG94474.1"/>
    </source>
</evidence>
<evidence type="ECO:0000313" key="1">
    <source>
        <dbReference type="EMBL" id="KZN03393.1"/>
    </source>
</evidence>
<evidence type="ECO:0000313" key="3">
    <source>
        <dbReference type="Proteomes" id="UP000077755"/>
    </source>
</evidence>
<name>A0A162AMW0_DAUCS</name>
<sequence>MADELNEGEFLNELSRRLAHSTKRIRAIYDGQLATENNDPWRLNYKDTDRNIVTSPGGDISNHVSPRYEEAVNRNIEATELLYAAAEEATSLQRRITGTGVFSICALPPKPISNQQFMQQQSTKKKQKGYVASGLLPSAWPKQKNSHFHEVSVSDGSEIRAVFLGNQVTNGERSGYSTVLLPQRVVQALNLDLGAMETPHQHNKIGFFHQKYGNCPPAHVSTHAELRRDMGWSTMTNKELQLPQEWTY</sequence>
<protein>
    <submittedName>
        <fullName evidence="1">Uncharacterized protein</fullName>
    </submittedName>
</protein>
<dbReference type="PANTHER" id="PTHR33356">
    <property type="entry name" value="TIP41-LIKE PROTEIN"/>
    <property type="match status" value="1"/>
</dbReference>
<organism evidence="1">
    <name type="scientific">Daucus carota subsp. sativus</name>
    <name type="common">Carrot</name>
    <dbReference type="NCBI Taxonomy" id="79200"/>
    <lineage>
        <taxon>Eukaryota</taxon>
        <taxon>Viridiplantae</taxon>
        <taxon>Streptophyta</taxon>
        <taxon>Embryophyta</taxon>
        <taxon>Tracheophyta</taxon>
        <taxon>Spermatophyta</taxon>
        <taxon>Magnoliopsida</taxon>
        <taxon>eudicotyledons</taxon>
        <taxon>Gunneridae</taxon>
        <taxon>Pentapetalae</taxon>
        <taxon>asterids</taxon>
        <taxon>campanulids</taxon>
        <taxon>Apiales</taxon>
        <taxon>Apiaceae</taxon>
        <taxon>Apioideae</taxon>
        <taxon>Scandiceae</taxon>
        <taxon>Daucinae</taxon>
        <taxon>Daucus</taxon>
        <taxon>Daucus sect. Daucus</taxon>
    </lineage>
</organism>
<keyword evidence="3" id="KW-1185">Reference proteome</keyword>
<accession>A0A162AMW0</accession>
<dbReference type="AlphaFoldDB" id="A0A162AMW0"/>
<dbReference type="Gramene" id="KZN03393">
    <property type="protein sequence ID" value="KZN03393"/>
    <property type="gene ID" value="DCAR_012149"/>
</dbReference>
<dbReference type="EMBL" id="CP093345">
    <property type="protein sequence ID" value="WOG94474.1"/>
    <property type="molecule type" value="Genomic_DNA"/>
</dbReference>
<reference evidence="2" key="2">
    <citation type="submission" date="2022-03" db="EMBL/GenBank/DDBJ databases">
        <title>Draft title - Genomic analysis of global carrot germplasm unveils the trajectory of domestication and the origin of high carotenoid orange carrot.</title>
        <authorList>
            <person name="Iorizzo M."/>
            <person name="Ellison S."/>
            <person name="Senalik D."/>
            <person name="Macko-Podgorni A."/>
            <person name="Grzebelus D."/>
            <person name="Bostan H."/>
            <person name="Rolling W."/>
            <person name="Curaba J."/>
            <person name="Simon P."/>
        </authorList>
    </citation>
    <scope>NUCLEOTIDE SEQUENCE</scope>
    <source>
        <tissue evidence="2">Leaf</tissue>
    </source>
</reference>
<reference evidence="1" key="1">
    <citation type="journal article" date="2016" name="Nat. Genet.">
        <title>A high-quality carrot genome assembly provides new insights into carotenoid accumulation and asterid genome evolution.</title>
        <authorList>
            <person name="Iorizzo M."/>
            <person name="Ellison S."/>
            <person name="Senalik D."/>
            <person name="Zeng P."/>
            <person name="Satapoomin P."/>
            <person name="Huang J."/>
            <person name="Bowman M."/>
            <person name="Iovene M."/>
            <person name="Sanseverino W."/>
            <person name="Cavagnaro P."/>
            <person name="Yildiz M."/>
            <person name="Macko-Podgorni A."/>
            <person name="Moranska E."/>
            <person name="Grzebelus E."/>
            <person name="Grzebelus D."/>
            <person name="Ashrafi H."/>
            <person name="Zheng Z."/>
            <person name="Cheng S."/>
            <person name="Spooner D."/>
            <person name="Van Deynze A."/>
            <person name="Simon P."/>
        </authorList>
    </citation>
    <scope>NUCLEOTIDE SEQUENCE [LARGE SCALE GENOMIC DNA]</scope>
    <source>
        <tissue evidence="1">Leaf</tissue>
    </source>
</reference>